<protein>
    <submittedName>
        <fullName evidence="1">Uncharacterized protein</fullName>
    </submittedName>
</protein>
<name>A0ABT7CGZ2_9BACT</name>
<evidence type="ECO:0000313" key="2">
    <source>
        <dbReference type="Proteomes" id="UP001228581"/>
    </source>
</evidence>
<gene>
    <name evidence="1" type="ORF">QNI19_08695</name>
</gene>
<comment type="caution">
    <text evidence="1">The sequence shown here is derived from an EMBL/GenBank/DDBJ whole genome shotgun (WGS) entry which is preliminary data.</text>
</comment>
<accession>A0ABT7CGZ2</accession>
<organism evidence="1 2">
    <name type="scientific">Xanthocytophaga flava</name>
    <dbReference type="NCBI Taxonomy" id="3048013"/>
    <lineage>
        <taxon>Bacteria</taxon>
        <taxon>Pseudomonadati</taxon>
        <taxon>Bacteroidota</taxon>
        <taxon>Cytophagia</taxon>
        <taxon>Cytophagales</taxon>
        <taxon>Rhodocytophagaceae</taxon>
        <taxon>Xanthocytophaga</taxon>
    </lineage>
</organism>
<keyword evidence="2" id="KW-1185">Reference proteome</keyword>
<dbReference type="EMBL" id="JASJOT010000004">
    <property type="protein sequence ID" value="MDJ1493008.1"/>
    <property type="molecule type" value="Genomic_DNA"/>
</dbReference>
<proteinExistence type="predicted"/>
<dbReference type="RefSeq" id="WP_313994655.1">
    <property type="nucleotide sequence ID" value="NZ_JASJOT010000004.1"/>
</dbReference>
<sequence>MSSYQTYGQLYEAFINWVLTNNAHQFSSVENTIVNASQMIELIEAEQNGENWQKIGRLGQVVKDQILLTLVVLYQTEEYEWKKDLLVRLIGQTKQASSSDEYIYILNETITTTYSL</sequence>
<evidence type="ECO:0000313" key="1">
    <source>
        <dbReference type="EMBL" id="MDJ1493008.1"/>
    </source>
</evidence>
<reference evidence="1 2" key="1">
    <citation type="submission" date="2023-05" db="EMBL/GenBank/DDBJ databases">
        <authorList>
            <person name="Zhang X."/>
        </authorList>
    </citation>
    <scope>NUCLEOTIDE SEQUENCE [LARGE SCALE GENOMIC DNA]</scope>
    <source>
        <strain evidence="1 2">DM2B3-1</strain>
    </source>
</reference>
<dbReference type="Proteomes" id="UP001228581">
    <property type="component" value="Unassembled WGS sequence"/>
</dbReference>